<name>A0AA35UZR6_LACSI</name>
<evidence type="ECO:0000313" key="2">
    <source>
        <dbReference type="Proteomes" id="UP001177003"/>
    </source>
</evidence>
<dbReference type="EMBL" id="OX465086">
    <property type="protein sequence ID" value="CAI9259238.1"/>
    <property type="molecule type" value="Genomic_DNA"/>
</dbReference>
<accession>A0AA35UZR6</accession>
<keyword evidence="2" id="KW-1185">Reference proteome</keyword>
<evidence type="ECO:0000313" key="1">
    <source>
        <dbReference type="EMBL" id="CAI9259238.1"/>
    </source>
</evidence>
<proteinExistence type="predicted"/>
<dbReference type="Proteomes" id="UP001177003">
    <property type="component" value="Chromosome 0"/>
</dbReference>
<dbReference type="AlphaFoldDB" id="A0AA35UZR6"/>
<gene>
    <name evidence="1" type="ORF">LSALG_LOCUS144</name>
</gene>
<organism evidence="1 2">
    <name type="scientific">Lactuca saligna</name>
    <name type="common">Willowleaf lettuce</name>
    <dbReference type="NCBI Taxonomy" id="75948"/>
    <lineage>
        <taxon>Eukaryota</taxon>
        <taxon>Viridiplantae</taxon>
        <taxon>Streptophyta</taxon>
        <taxon>Embryophyta</taxon>
        <taxon>Tracheophyta</taxon>
        <taxon>Spermatophyta</taxon>
        <taxon>Magnoliopsida</taxon>
        <taxon>eudicotyledons</taxon>
        <taxon>Gunneridae</taxon>
        <taxon>Pentapetalae</taxon>
        <taxon>asterids</taxon>
        <taxon>campanulids</taxon>
        <taxon>Asterales</taxon>
        <taxon>Asteraceae</taxon>
        <taxon>Cichorioideae</taxon>
        <taxon>Cichorieae</taxon>
        <taxon>Lactucinae</taxon>
        <taxon>Lactuca</taxon>
    </lineage>
</organism>
<protein>
    <submittedName>
        <fullName evidence="1">Uncharacterized protein</fullName>
    </submittedName>
</protein>
<reference evidence="1" key="1">
    <citation type="submission" date="2023-04" db="EMBL/GenBank/DDBJ databases">
        <authorList>
            <person name="Vijverberg K."/>
            <person name="Xiong W."/>
            <person name="Schranz E."/>
        </authorList>
    </citation>
    <scope>NUCLEOTIDE SEQUENCE</scope>
</reference>
<sequence>MYLIVSNNVMQKLTNTTADKLIDDTETNNRRRLPFVINDKKGLSKKMAIKMMRTSNTKNIRFILTDIEAITTHQSVAPAPPTPLTSKISEVDLTTSSTSPKSKVKRSLNYEETSKTLHTFQTSHKNS</sequence>